<feature type="domain" description="TonB-dependent receptor-like beta-barrel" evidence="11">
    <location>
        <begin position="2"/>
        <end position="122"/>
    </location>
</feature>
<evidence type="ECO:0000256" key="3">
    <source>
        <dbReference type="ARBA" id="ARBA00022452"/>
    </source>
</evidence>
<keyword evidence="8" id="KW-0798">TonB box</keyword>
<comment type="caution">
    <text evidence="12">The sequence shown here is derived from an EMBL/GenBank/DDBJ whole genome shotgun (WGS) entry which is preliminary data.</text>
</comment>
<dbReference type="PANTHER" id="PTHR32552:SF81">
    <property type="entry name" value="TONB-DEPENDENT OUTER MEMBRANE RECEPTOR"/>
    <property type="match status" value="1"/>
</dbReference>
<organism evidence="12 13">
    <name type="scientific">Escherichia coli</name>
    <dbReference type="NCBI Taxonomy" id="562"/>
    <lineage>
        <taxon>Bacteria</taxon>
        <taxon>Pseudomonadati</taxon>
        <taxon>Pseudomonadota</taxon>
        <taxon>Gammaproteobacteria</taxon>
        <taxon>Enterobacterales</taxon>
        <taxon>Enterobacteriaceae</taxon>
        <taxon>Escherichia</taxon>
    </lineage>
</organism>
<evidence type="ECO:0000256" key="10">
    <source>
        <dbReference type="ARBA" id="ARBA00023237"/>
    </source>
</evidence>
<dbReference type="Pfam" id="PF00593">
    <property type="entry name" value="TonB_dep_Rec_b-barrel"/>
    <property type="match status" value="1"/>
</dbReference>
<evidence type="ECO:0000256" key="1">
    <source>
        <dbReference type="ARBA" id="ARBA00004571"/>
    </source>
</evidence>
<name>A0AAP8HW82_ECOLX</name>
<dbReference type="InterPro" id="IPR036942">
    <property type="entry name" value="Beta-barrel_TonB_sf"/>
</dbReference>
<dbReference type="GO" id="GO:0006826">
    <property type="term" value="P:iron ion transport"/>
    <property type="evidence" value="ECO:0007669"/>
    <property type="project" value="UniProtKB-KW"/>
</dbReference>
<dbReference type="Proteomes" id="UP000233549">
    <property type="component" value="Unassembled WGS sequence"/>
</dbReference>
<comment type="subcellular location">
    <subcellularLocation>
        <location evidence="1">Cell outer membrane</location>
        <topology evidence="1">Multi-pass membrane protein</topology>
    </subcellularLocation>
</comment>
<keyword evidence="5" id="KW-0812">Transmembrane</keyword>
<evidence type="ECO:0000313" key="12">
    <source>
        <dbReference type="EMBL" id="PKD78662.1"/>
    </source>
</evidence>
<keyword evidence="7" id="KW-0406">Ion transport</keyword>
<dbReference type="GO" id="GO:0009279">
    <property type="term" value="C:cell outer membrane"/>
    <property type="evidence" value="ECO:0007669"/>
    <property type="project" value="UniProtKB-SubCell"/>
</dbReference>
<dbReference type="InterPro" id="IPR039426">
    <property type="entry name" value="TonB-dep_rcpt-like"/>
</dbReference>
<keyword evidence="10" id="KW-0998">Cell outer membrane</keyword>
<gene>
    <name evidence="12" type="ORF">CWS33_29135</name>
</gene>
<sequence>LGKLSAGYRLSPEWRVYANAAQGYKPGGYNLAPSNPSDARPYGKEKGMSYEVGTRYDGDTLRLGAAVYRTDIRDAQLYVGGLGQQHLQNVGNTRATGVEFDLGWDVSAQWTLGLDGFVNHTTFRSFGDASACQGCD</sequence>
<evidence type="ECO:0000256" key="8">
    <source>
        <dbReference type="ARBA" id="ARBA00023077"/>
    </source>
</evidence>
<evidence type="ECO:0000256" key="4">
    <source>
        <dbReference type="ARBA" id="ARBA00022496"/>
    </source>
</evidence>
<evidence type="ECO:0000256" key="9">
    <source>
        <dbReference type="ARBA" id="ARBA00023136"/>
    </source>
</evidence>
<evidence type="ECO:0000256" key="6">
    <source>
        <dbReference type="ARBA" id="ARBA00023004"/>
    </source>
</evidence>
<accession>A0AAP8HW82</accession>
<protein>
    <recommendedName>
        <fullName evidence="11">TonB-dependent receptor-like beta-barrel domain-containing protein</fullName>
    </recommendedName>
</protein>
<evidence type="ECO:0000259" key="11">
    <source>
        <dbReference type="Pfam" id="PF00593"/>
    </source>
</evidence>
<evidence type="ECO:0000256" key="7">
    <source>
        <dbReference type="ARBA" id="ARBA00023065"/>
    </source>
</evidence>
<keyword evidence="6" id="KW-0408">Iron</keyword>
<keyword evidence="3" id="KW-1134">Transmembrane beta strand</keyword>
<evidence type="ECO:0000313" key="13">
    <source>
        <dbReference type="Proteomes" id="UP000233549"/>
    </source>
</evidence>
<reference evidence="12 13" key="1">
    <citation type="submission" date="2017-12" db="EMBL/GenBank/DDBJ databases">
        <title>Rapid rising of carbapenem-resistant Enterobacteriaceae(CRE) and emergence of colistin resistance genemcr-1 in CRE in the hospital of Henan, China.</title>
        <authorList>
            <person name="Sun Q."/>
            <person name="Zhang R."/>
            <person name="Li Y."/>
            <person name="Shen Y."/>
            <person name="Zhang Y."/>
            <person name="Yang J."/>
            <person name="Shu L."/>
            <person name="Zhou H."/>
            <person name="Wang Y."/>
            <person name="Wang B."/>
            <person name="Shen Z."/>
        </authorList>
    </citation>
    <scope>NUCLEOTIDE SEQUENCE [LARGE SCALE GENOMIC DNA]</scope>
    <source>
        <strain evidence="12 13">3512</strain>
    </source>
</reference>
<keyword evidence="2" id="KW-0813">Transport</keyword>
<keyword evidence="9" id="KW-0472">Membrane</keyword>
<feature type="non-terminal residue" evidence="12">
    <location>
        <position position="1"/>
    </location>
</feature>
<proteinExistence type="predicted"/>
<keyword evidence="4" id="KW-0410">Iron transport</keyword>
<evidence type="ECO:0000256" key="2">
    <source>
        <dbReference type="ARBA" id="ARBA00022448"/>
    </source>
</evidence>
<dbReference type="InterPro" id="IPR000531">
    <property type="entry name" value="Beta-barrel_TonB"/>
</dbReference>
<dbReference type="EMBL" id="PITP01000402">
    <property type="protein sequence ID" value="PKD78662.1"/>
    <property type="molecule type" value="Genomic_DNA"/>
</dbReference>
<dbReference type="AlphaFoldDB" id="A0AAP8HW82"/>
<dbReference type="Gene3D" id="2.40.170.20">
    <property type="entry name" value="TonB-dependent receptor, beta-barrel domain"/>
    <property type="match status" value="1"/>
</dbReference>
<dbReference type="PANTHER" id="PTHR32552">
    <property type="entry name" value="FERRICHROME IRON RECEPTOR-RELATED"/>
    <property type="match status" value="1"/>
</dbReference>
<feature type="non-terminal residue" evidence="12">
    <location>
        <position position="136"/>
    </location>
</feature>
<evidence type="ECO:0000256" key="5">
    <source>
        <dbReference type="ARBA" id="ARBA00022692"/>
    </source>
</evidence>
<dbReference type="SUPFAM" id="SSF56935">
    <property type="entry name" value="Porins"/>
    <property type="match status" value="1"/>
</dbReference>